<evidence type="ECO:0000256" key="1">
    <source>
        <dbReference type="ARBA" id="ARBA00004429"/>
    </source>
</evidence>
<evidence type="ECO:0000313" key="12">
    <source>
        <dbReference type="Proteomes" id="UP000315252"/>
    </source>
</evidence>
<feature type="transmembrane region" description="Helical" evidence="9">
    <location>
        <begin position="148"/>
        <end position="169"/>
    </location>
</feature>
<dbReference type="PANTHER" id="PTHR35011:SF11">
    <property type="entry name" value="TRAP TRANSPORTER SMALL PERMEASE PROTEIN"/>
    <property type="match status" value="1"/>
</dbReference>
<keyword evidence="7 9" id="KW-0472">Membrane</keyword>
<evidence type="ECO:0000256" key="9">
    <source>
        <dbReference type="RuleBase" id="RU369079"/>
    </source>
</evidence>
<dbReference type="RefSeq" id="WP_142896285.1">
    <property type="nucleotide sequence ID" value="NZ_ML660054.1"/>
</dbReference>
<keyword evidence="4 9" id="KW-0997">Cell inner membrane</keyword>
<feature type="transmembrane region" description="Helical" evidence="9">
    <location>
        <begin position="69"/>
        <end position="87"/>
    </location>
</feature>
<evidence type="ECO:0000259" key="10">
    <source>
        <dbReference type="Pfam" id="PF04290"/>
    </source>
</evidence>
<evidence type="ECO:0000256" key="8">
    <source>
        <dbReference type="ARBA" id="ARBA00038436"/>
    </source>
</evidence>
<dbReference type="Proteomes" id="UP000315252">
    <property type="component" value="Unassembled WGS sequence"/>
</dbReference>
<name>A0A545TTU2_9PROT</name>
<keyword evidence="6 9" id="KW-1133">Transmembrane helix</keyword>
<reference evidence="11 12" key="1">
    <citation type="submission" date="2019-06" db="EMBL/GenBank/DDBJ databases">
        <title>Whole genome sequence for Rhodospirillaceae sp. R148.</title>
        <authorList>
            <person name="Wang G."/>
        </authorList>
    </citation>
    <scope>NUCLEOTIDE SEQUENCE [LARGE SCALE GENOMIC DNA]</scope>
    <source>
        <strain evidence="11 12">R148</strain>
    </source>
</reference>
<organism evidence="11 12">
    <name type="scientific">Denitrobaculum tricleocarpae</name>
    <dbReference type="NCBI Taxonomy" id="2591009"/>
    <lineage>
        <taxon>Bacteria</taxon>
        <taxon>Pseudomonadati</taxon>
        <taxon>Pseudomonadota</taxon>
        <taxon>Alphaproteobacteria</taxon>
        <taxon>Rhodospirillales</taxon>
        <taxon>Rhodospirillaceae</taxon>
        <taxon>Denitrobaculum</taxon>
    </lineage>
</organism>
<gene>
    <name evidence="11" type="ORF">FKG95_10385</name>
</gene>
<accession>A0A545TTU2</accession>
<sequence length="190" mass="21505">MNEPSHDDGQSAERGLPKIEFETVNADISDIKLIDIPALVVFWALMLVVFLQFFTRYVLNDSLGWTEEVARFLLIIVGYVGAVTAVRKGSHIFLEFFYRYLPLKAGKAVAVVVEFINVAFYGYLAWVAVLLADKTRQKMVSIDVPKSLIYWVVAVCLALMAINSLVWLYKKIRQPSSDVVAQLEERAINE</sequence>
<dbReference type="GO" id="GO:0005886">
    <property type="term" value="C:plasma membrane"/>
    <property type="evidence" value="ECO:0007669"/>
    <property type="project" value="UniProtKB-SubCell"/>
</dbReference>
<dbReference type="PANTHER" id="PTHR35011">
    <property type="entry name" value="2,3-DIKETO-L-GULONATE TRAP TRANSPORTER SMALL PERMEASE PROTEIN YIAM"/>
    <property type="match status" value="1"/>
</dbReference>
<dbReference type="EMBL" id="VHSH01000003">
    <property type="protein sequence ID" value="TQV80571.1"/>
    <property type="molecule type" value="Genomic_DNA"/>
</dbReference>
<dbReference type="AlphaFoldDB" id="A0A545TTU2"/>
<protein>
    <recommendedName>
        <fullName evidence="9">TRAP transporter small permease protein</fullName>
    </recommendedName>
</protein>
<evidence type="ECO:0000256" key="4">
    <source>
        <dbReference type="ARBA" id="ARBA00022519"/>
    </source>
</evidence>
<evidence type="ECO:0000256" key="6">
    <source>
        <dbReference type="ARBA" id="ARBA00022989"/>
    </source>
</evidence>
<dbReference type="InterPro" id="IPR007387">
    <property type="entry name" value="TRAP_DctQ"/>
</dbReference>
<comment type="similarity">
    <text evidence="8 9">Belongs to the TRAP transporter small permease family.</text>
</comment>
<evidence type="ECO:0000256" key="5">
    <source>
        <dbReference type="ARBA" id="ARBA00022692"/>
    </source>
</evidence>
<evidence type="ECO:0000313" key="11">
    <source>
        <dbReference type="EMBL" id="TQV80571.1"/>
    </source>
</evidence>
<comment type="function">
    <text evidence="9">Part of the tripartite ATP-independent periplasmic (TRAP) transport system.</text>
</comment>
<comment type="caution">
    <text evidence="11">The sequence shown here is derived from an EMBL/GenBank/DDBJ whole genome shotgun (WGS) entry which is preliminary data.</text>
</comment>
<dbReference type="Pfam" id="PF04290">
    <property type="entry name" value="DctQ"/>
    <property type="match status" value="1"/>
</dbReference>
<evidence type="ECO:0000256" key="7">
    <source>
        <dbReference type="ARBA" id="ARBA00023136"/>
    </source>
</evidence>
<proteinExistence type="inferred from homology"/>
<keyword evidence="12" id="KW-1185">Reference proteome</keyword>
<keyword evidence="2 9" id="KW-0813">Transport</keyword>
<dbReference type="GO" id="GO:0022857">
    <property type="term" value="F:transmembrane transporter activity"/>
    <property type="evidence" value="ECO:0007669"/>
    <property type="project" value="UniProtKB-UniRule"/>
</dbReference>
<feature type="domain" description="Tripartite ATP-independent periplasmic transporters DctQ component" evidence="10">
    <location>
        <begin position="45"/>
        <end position="173"/>
    </location>
</feature>
<feature type="transmembrane region" description="Helical" evidence="9">
    <location>
        <begin position="108"/>
        <end position="128"/>
    </location>
</feature>
<comment type="subunit">
    <text evidence="9">The complex comprises the extracytoplasmic solute receptor protein and the two transmembrane proteins.</text>
</comment>
<evidence type="ECO:0000256" key="3">
    <source>
        <dbReference type="ARBA" id="ARBA00022475"/>
    </source>
</evidence>
<feature type="transmembrane region" description="Helical" evidence="9">
    <location>
        <begin position="36"/>
        <end position="57"/>
    </location>
</feature>
<keyword evidence="5 9" id="KW-0812">Transmembrane</keyword>
<dbReference type="GO" id="GO:0015740">
    <property type="term" value="P:C4-dicarboxylate transport"/>
    <property type="evidence" value="ECO:0007669"/>
    <property type="project" value="TreeGrafter"/>
</dbReference>
<dbReference type="InterPro" id="IPR055348">
    <property type="entry name" value="DctQ"/>
</dbReference>
<evidence type="ECO:0000256" key="2">
    <source>
        <dbReference type="ARBA" id="ARBA00022448"/>
    </source>
</evidence>
<comment type="subcellular location">
    <subcellularLocation>
        <location evidence="1 9">Cell inner membrane</location>
        <topology evidence="1 9">Multi-pass membrane protein</topology>
    </subcellularLocation>
</comment>
<dbReference type="OrthoDB" id="7843639at2"/>
<keyword evidence="3" id="KW-1003">Cell membrane</keyword>